<keyword evidence="1" id="KW-0175">Coiled coil</keyword>
<reference evidence="4" key="2">
    <citation type="submission" date="2025-08" db="UniProtKB">
        <authorList>
            <consortium name="RefSeq"/>
        </authorList>
    </citation>
    <scope>IDENTIFICATION</scope>
    <source>
        <tissue evidence="4">Young leaves</tissue>
    </source>
</reference>
<feature type="coiled-coil region" evidence="1">
    <location>
        <begin position="941"/>
        <end position="1055"/>
    </location>
</feature>
<organism evidence="3 4">
    <name type="scientific">Phoenix dactylifera</name>
    <name type="common">Date palm</name>
    <dbReference type="NCBI Taxonomy" id="42345"/>
    <lineage>
        <taxon>Eukaryota</taxon>
        <taxon>Viridiplantae</taxon>
        <taxon>Streptophyta</taxon>
        <taxon>Embryophyta</taxon>
        <taxon>Tracheophyta</taxon>
        <taxon>Spermatophyta</taxon>
        <taxon>Magnoliopsida</taxon>
        <taxon>Liliopsida</taxon>
        <taxon>Arecaceae</taxon>
        <taxon>Coryphoideae</taxon>
        <taxon>Phoeniceae</taxon>
        <taxon>Phoenix</taxon>
    </lineage>
</organism>
<dbReference type="RefSeq" id="XP_008808143.2">
    <property type="nucleotide sequence ID" value="XM_008809921.4"/>
</dbReference>
<feature type="coiled-coil region" evidence="1">
    <location>
        <begin position="1508"/>
        <end position="1563"/>
    </location>
</feature>
<dbReference type="PANTHER" id="PTHR43939:SF68">
    <property type="entry name" value="CENTROSOMAL PROTEIN OF 290 KDA-LIKE"/>
    <property type="match status" value="1"/>
</dbReference>
<feature type="compositionally biased region" description="Low complexity" evidence="2">
    <location>
        <begin position="10"/>
        <end position="20"/>
    </location>
</feature>
<reference evidence="3" key="1">
    <citation type="journal article" date="2019" name="Nat. Commun.">
        <title>Genome-wide association mapping of date palm fruit traits.</title>
        <authorList>
            <person name="Hazzouri K.M."/>
            <person name="Gros-Balthazard M."/>
            <person name="Flowers J.M."/>
            <person name="Copetti D."/>
            <person name="Lemansour A."/>
            <person name="Lebrun M."/>
            <person name="Masmoudi K."/>
            <person name="Ferrand S."/>
            <person name="Dhar M.I."/>
            <person name="Fresquez Z.A."/>
            <person name="Rosas U."/>
            <person name="Zhang J."/>
            <person name="Talag J."/>
            <person name="Lee S."/>
            <person name="Kudrna D."/>
            <person name="Powell R.F."/>
            <person name="Leitch I.J."/>
            <person name="Krueger R.R."/>
            <person name="Wing R.A."/>
            <person name="Amiri K.M.A."/>
            <person name="Purugganan M.D."/>
        </authorList>
    </citation>
    <scope>NUCLEOTIDE SEQUENCE [LARGE SCALE GENOMIC DNA]</scope>
    <source>
        <strain evidence="3">cv. Khalas</strain>
    </source>
</reference>
<gene>
    <name evidence="4" type="primary">LOC103720287</name>
</gene>
<proteinExistence type="predicted"/>
<feature type="coiled-coil region" evidence="1">
    <location>
        <begin position="1652"/>
        <end position="1686"/>
    </location>
</feature>
<evidence type="ECO:0000313" key="4">
    <source>
        <dbReference type="RefSeq" id="XP_008808143.2"/>
    </source>
</evidence>
<evidence type="ECO:0000256" key="1">
    <source>
        <dbReference type="SAM" id="Coils"/>
    </source>
</evidence>
<feature type="compositionally biased region" description="Basic and acidic residues" evidence="2">
    <location>
        <begin position="77"/>
        <end position="86"/>
    </location>
</feature>
<name>A0A8B7CWJ1_PHODC</name>
<dbReference type="OrthoDB" id="10255522at2759"/>
<feature type="coiled-coil region" evidence="1">
    <location>
        <begin position="778"/>
        <end position="847"/>
    </location>
</feature>
<evidence type="ECO:0000256" key="2">
    <source>
        <dbReference type="SAM" id="MobiDB-lite"/>
    </source>
</evidence>
<dbReference type="PANTHER" id="PTHR43939">
    <property type="entry name" value="COILED-COIL DOMAIN-CONTAINING PROTEIN 158"/>
    <property type="match status" value="1"/>
</dbReference>
<feature type="coiled-coil region" evidence="1">
    <location>
        <begin position="401"/>
        <end position="537"/>
    </location>
</feature>
<dbReference type="Proteomes" id="UP000228380">
    <property type="component" value="Chromosome 10"/>
</dbReference>
<dbReference type="KEGG" id="pda:103720287"/>
<feature type="coiled-coil region" evidence="1">
    <location>
        <begin position="1742"/>
        <end position="1769"/>
    </location>
</feature>
<protein>
    <submittedName>
        <fullName evidence="4">Kinectin-like</fullName>
    </submittedName>
</protein>
<sequence length="1912" mass="215627">MADHLDSDSSPKASSSSDSNSSDEEEKRVAAIRTPAHTDEDPSAYADPESPSTGQQSSDESGSSDGVLVELPANPDQESRGLRGGRDSGILVNIDGSMQEPPDEGDRGEDAGKEETFEDASDQLGMVSRRSSGLEESMAVIEVGDSAGDRLAASDLARVRARLEDTMAECRKYKEEREVFGRQVVALRQQLQDMINKQSVRAENNAELVGHLCRMDTGEGEEDKVLSSPTPLHRMLGDCSKFMHHLNGILGEQLNSDNTVRNLQSVLYSKDQEIEDLNAKASEFLMSRDVILSYLDSLREAWSVSLKESSDDVSKRLLASLASVAGQEHGSLEDSTADGMSLVERNTLLLIEKHMQFLSDIQQLGQCLAEIRPDFSNSQENESGIIFSIACEELLERKRNESYLQEKMFKLEDENRELDEQVEKMKVSLEEANAETSKTKIELEQTENKLAAAREKLGIAVTKGKSLVQHRDSLKQSLAEKTSELQRCMQELQQKSDALQAGKASASELKQLVAKKTSELEERIQESQQKSDALQASEACANELKQLLADKVSELERFMLVLQQKSDALQATEATADELKQLLVDRTSELERCMQELQQKSDVLQTTEATAEELKQLLVEKKSELEHCLTELQQKSDALQTTEAIAEELKQLLDDKTSELGRCLVDLQKKSDALETAKASTEELNETNTLVSSLRELLSQRDVILQEIEEIMSTDSTQELHSMKVIDRVRWFVNQKNVADIIFLENRKAKDALSLIELPETISSSELYSRINWLVNSFTQAKDDIVKLQEEIASTQLAVASHESELSETHKEIDCLAKSLLEEKQAKESLQNEHKYLRCKYEEIAEKLSMLSSEKDGLMKVLLQISESAVDDQPSVDVNVMIEKCMAKIRERIKTSIAESQQIERMKTLLFVSSQELKLCEMILDEDLIERSTMMRLSDELGKVSEEVVVLRNDKDSLQKELEQAEEKSSLLREKLSMAIKKGKGLVQEREGFKHSLDDKNSEIEKLKHDLQLKDSAINDYQEQIKSLSGFPEFIQKLESDIASLKDQRDQSEQILHKSNSTLQRLVDSIENIILPTDNIFEGPIEKLNWISEHIKELQLAKARAEEELDKAKEESSLHASRLADASATIKSIEDRLADAENCISFISEEKKDMQHGKTSIEQELEKMREEVSMQASKLADAYATIKSLEDALLQAERNISLLDAGKSEAETKSKEEIIALNAKLVECMEELAGTRGSLENYAAQMNSHYGHLQMFMKDEALISLMTEEFRKKFESLRSMGLLIHNMHEQVDEKGLHLRPDLEHDHEFAKLLSLPKFEDFFNNRMLHNETSTPDLGDVSSLASIIEGLHGQTKLLSVRFGSLSKYMDDHIALVLQGLQAMRDVFIHMVEFSESLKSDVVKLEAHNQAQEVKVVSLQKEMTALFSACVGATQELQIEFHDLMNSESNTEQDIMNSSLHLRSREAVSSGVESRYADEYAKAADDLLRAARRVKIQYQQLANIKEVWVTSIDDLKDRLKHAELTAETAIQDRHLNQEKVSIKERDLEALQEICTEMKSKLENYQAREDMLRYKEEEYLSLQHTLTAKERGIGDQLFSQDQLETFVYKINDIEIPFNELETQSQEFHFSSPVDKLFYIIDKFSELLHRLDTLTDEKEDMQLIIASHVRELEQLRKAAEAIDTDYQELESKKSELFELTVGLEKIIHKMGGNDSIEDQKPKAKALVTVLERLATASSMESENSKTRIRELGTKLQEKERVVDELSTRIKMLEVSIHSQLAQPDTIKERTVFEASPAAIGSEISEIDDVGAVGKNSITPFPTAAHVRTMRKGSTDHTVLSIDSESDRLIAAQETDDKGHIFKSLNTSGLIPKRGKLIADRVDGIWVSGGRILMTRPGARLGLIAYWIFLHLWLLGTIL</sequence>
<feature type="region of interest" description="Disordered" evidence="2">
    <location>
        <begin position="1"/>
        <end position="134"/>
    </location>
</feature>
<feature type="coiled-coil region" evidence="1">
    <location>
        <begin position="1088"/>
        <end position="1206"/>
    </location>
</feature>
<feature type="compositionally biased region" description="Low complexity" evidence="2">
    <location>
        <begin position="52"/>
        <end position="66"/>
    </location>
</feature>
<feature type="coiled-coil region" evidence="1">
    <location>
        <begin position="562"/>
        <end position="687"/>
    </location>
</feature>
<keyword evidence="3" id="KW-1185">Reference proteome</keyword>
<dbReference type="GeneID" id="103720287"/>
<evidence type="ECO:0000313" key="3">
    <source>
        <dbReference type="Proteomes" id="UP000228380"/>
    </source>
</evidence>
<accession>A0A8B7CWJ1</accession>
<feature type="compositionally biased region" description="Basic and acidic residues" evidence="2">
    <location>
        <begin position="104"/>
        <end position="115"/>
    </location>
</feature>